<gene>
    <name evidence="3" type="ORF">ACFOYY_26090</name>
</gene>
<evidence type="ECO:0000313" key="3">
    <source>
        <dbReference type="EMBL" id="MFC3983626.1"/>
    </source>
</evidence>
<dbReference type="Proteomes" id="UP001595698">
    <property type="component" value="Unassembled WGS sequence"/>
</dbReference>
<accession>A0ABV8F534</accession>
<feature type="domain" description="Mycothiol-dependent maleylpyruvate isomerase metal-binding" evidence="2">
    <location>
        <begin position="12"/>
        <end position="127"/>
    </location>
</feature>
<proteinExistence type="predicted"/>
<dbReference type="Pfam" id="PF07398">
    <property type="entry name" value="MDMPI_C"/>
    <property type="match status" value="1"/>
</dbReference>
<dbReference type="Pfam" id="PF11716">
    <property type="entry name" value="MDMPI_N"/>
    <property type="match status" value="1"/>
</dbReference>
<keyword evidence="4" id="KW-1185">Reference proteome</keyword>
<feature type="domain" description="MDMPI C-terminal" evidence="1">
    <location>
        <begin position="140"/>
        <end position="234"/>
    </location>
</feature>
<dbReference type="InterPro" id="IPR024344">
    <property type="entry name" value="MDMPI_metal-binding"/>
</dbReference>
<protein>
    <submittedName>
        <fullName evidence="3">Maleylpyruvate isomerase family mycothiol-dependent enzyme</fullName>
    </submittedName>
</protein>
<dbReference type="InterPro" id="IPR034660">
    <property type="entry name" value="DinB/YfiT-like"/>
</dbReference>
<dbReference type="GO" id="GO:0016853">
    <property type="term" value="F:isomerase activity"/>
    <property type="evidence" value="ECO:0007669"/>
    <property type="project" value="UniProtKB-KW"/>
</dbReference>
<dbReference type="PANTHER" id="PTHR40758">
    <property type="entry name" value="CONSERVED PROTEIN"/>
    <property type="match status" value="1"/>
</dbReference>
<dbReference type="EMBL" id="JBHSBC010000032">
    <property type="protein sequence ID" value="MFC3983626.1"/>
    <property type="molecule type" value="Genomic_DNA"/>
</dbReference>
<evidence type="ECO:0000313" key="4">
    <source>
        <dbReference type="Proteomes" id="UP001595698"/>
    </source>
</evidence>
<evidence type="ECO:0000259" key="1">
    <source>
        <dbReference type="Pfam" id="PF07398"/>
    </source>
</evidence>
<organism evidence="3 4">
    <name type="scientific">Streptosporangium jomthongense</name>
    <dbReference type="NCBI Taxonomy" id="1193683"/>
    <lineage>
        <taxon>Bacteria</taxon>
        <taxon>Bacillati</taxon>
        <taxon>Actinomycetota</taxon>
        <taxon>Actinomycetes</taxon>
        <taxon>Streptosporangiales</taxon>
        <taxon>Streptosporangiaceae</taxon>
        <taxon>Streptosporangium</taxon>
    </lineage>
</organism>
<dbReference type="RefSeq" id="WP_386192924.1">
    <property type="nucleotide sequence ID" value="NZ_JBHSBC010000032.1"/>
</dbReference>
<dbReference type="SUPFAM" id="SSF109854">
    <property type="entry name" value="DinB/YfiT-like putative metalloenzymes"/>
    <property type="match status" value="1"/>
</dbReference>
<reference evidence="4" key="1">
    <citation type="journal article" date="2019" name="Int. J. Syst. Evol. Microbiol.">
        <title>The Global Catalogue of Microorganisms (GCM) 10K type strain sequencing project: providing services to taxonomists for standard genome sequencing and annotation.</title>
        <authorList>
            <consortium name="The Broad Institute Genomics Platform"/>
            <consortium name="The Broad Institute Genome Sequencing Center for Infectious Disease"/>
            <person name="Wu L."/>
            <person name="Ma J."/>
        </authorList>
    </citation>
    <scope>NUCLEOTIDE SEQUENCE [LARGE SCALE GENOMIC DNA]</scope>
    <source>
        <strain evidence="4">TBRC 7912</strain>
    </source>
</reference>
<dbReference type="PANTHER" id="PTHR40758:SF1">
    <property type="entry name" value="CONSERVED PROTEIN"/>
    <property type="match status" value="1"/>
</dbReference>
<dbReference type="InterPro" id="IPR017517">
    <property type="entry name" value="Maleyloyr_isom"/>
</dbReference>
<name>A0ABV8F534_9ACTN</name>
<evidence type="ECO:0000259" key="2">
    <source>
        <dbReference type="Pfam" id="PF11716"/>
    </source>
</evidence>
<comment type="caution">
    <text evidence="3">The sequence shown here is derived from an EMBL/GenBank/DDBJ whole genome shotgun (WGS) entry which is preliminary data.</text>
</comment>
<dbReference type="NCBIfam" id="TIGR03083">
    <property type="entry name" value="maleylpyruvate isomerase family mycothiol-dependent enzyme"/>
    <property type="match status" value="1"/>
</dbReference>
<dbReference type="InterPro" id="IPR010872">
    <property type="entry name" value="MDMPI_C-term_domain"/>
</dbReference>
<keyword evidence="3" id="KW-0413">Isomerase</keyword>
<sequence>MDHTRYLDLIRADGDLLLAAAERGLDARVPSCPGWTGRDLLHHVGGVYDHKVLCMRLGRDPQKAERAPLPGDAALRDWFLSQRETLLDQLVMRGPGAPSHTWFPPDQTVGFWYRRMAHETVVHRIDAELIDGGPTPVDPEPAADGVDELLGFITHDFGGRPEREQGVGRTVVLGCGDREWALTLRADRAVWAKEGATPDARIDGEPEDLLLHLWNRRGAGGNSLRSSGDVDALAGLWARLQEETQ</sequence>